<evidence type="ECO:0000256" key="4">
    <source>
        <dbReference type="ARBA" id="ARBA00022475"/>
    </source>
</evidence>
<dbReference type="InterPro" id="IPR015856">
    <property type="entry name" value="ABC_transpr_CbiO/EcfA_su"/>
</dbReference>
<evidence type="ECO:0000256" key="7">
    <source>
        <dbReference type="ARBA" id="ARBA00022967"/>
    </source>
</evidence>
<comment type="similarity">
    <text evidence="2">Belongs to the ABC transporter superfamily.</text>
</comment>
<dbReference type="PROSITE" id="PS00211">
    <property type="entry name" value="ABC_TRANSPORTER_1"/>
    <property type="match status" value="1"/>
</dbReference>
<dbReference type="InterPro" id="IPR003439">
    <property type="entry name" value="ABC_transporter-like_ATP-bd"/>
</dbReference>
<dbReference type="InterPro" id="IPR027417">
    <property type="entry name" value="P-loop_NTPase"/>
</dbReference>
<name>A0A0S6UDH7_NEOTH</name>
<keyword evidence="3" id="KW-0813">Transport</keyword>
<reference evidence="10" key="1">
    <citation type="journal article" date="2014" name="Gene">
        <title>Genome-guided analysis of transformation efficiency and carbon dioxide assimilation by Moorella thermoacetica Y72.</title>
        <authorList>
            <person name="Tsukahara K."/>
            <person name="Kita A."/>
            <person name="Nakashimada Y."/>
            <person name="Hoshino T."/>
            <person name="Murakami K."/>
        </authorList>
    </citation>
    <scope>NUCLEOTIDE SEQUENCE [LARGE SCALE GENOMIC DNA]</scope>
    <source>
        <strain evidence="10">Y72</strain>
    </source>
</reference>
<dbReference type="Pfam" id="PF00005">
    <property type="entry name" value="ABC_tran"/>
    <property type="match status" value="1"/>
</dbReference>
<evidence type="ECO:0000256" key="1">
    <source>
        <dbReference type="ARBA" id="ARBA00004202"/>
    </source>
</evidence>
<keyword evidence="4" id="KW-1003">Cell membrane</keyword>
<keyword evidence="5" id="KW-0547">Nucleotide-binding</keyword>
<evidence type="ECO:0000256" key="5">
    <source>
        <dbReference type="ARBA" id="ARBA00022741"/>
    </source>
</evidence>
<dbReference type="InterPro" id="IPR003593">
    <property type="entry name" value="AAA+_ATPase"/>
</dbReference>
<evidence type="ECO:0000256" key="6">
    <source>
        <dbReference type="ARBA" id="ARBA00022840"/>
    </source>
</evidence>
<dbReference type="PROSITE" id="PS50893">
    <property type="entry name" value="ABC_TRANSPORTER_2"/>
    <property type="match status" value="1"/>
</dbReference>
<keyword evidence="8" id="KW-0472">Membrane</keyword>
<evidence type="ECO:0000259" key="9">
    <source>
        <dbReference type="PROSITE" id="PS50893"/>
    </source>
</evidence>
<dbReference type="NCBIfam" id="TIGR04520">
    <property type="entry name" value="ECF_ATPase_1"/>
    <property type="match status" value="1"/>
</dbReference>
<keyword evidence="7" id="KW-1278">Translocase</keyword>
<keyword evidence="6" id="KW-0067">ATP-binding</keyword>
<dbReference type="EMBL" id="DF238840">
    <property type="protein sequence ID" value="GAF25662.1"/>
    <property type="molecule type" value="Genomic_DNA"/>
</dbReference>
<accession>A0A0S6UDH7</accession>
<dbReference type="CDD" id="cd03225">
    <property type="entry name" value="ABC_cobalt_CbiO_domain1"/>
    <property type="match status" value="1"/>
</dbReference>
<evidence type="ECO:0000256" key="8">
    <source>
        <dbReference type="ARBA" id="ARBA00023136"/>
    </source>
</evidence>
<dbReference type="GO" id="GO:0043190">
    <property type="term" value="C:ATP-binding cassette (ABC) transporter complex"/>
    <property type="evidence" value="ECO:0007669"/>
    <property type="project" value="TreeGrafter"/>
</dbReference>
<dbReference type="GO" id="GO:0005524">
    <property type="term" value="F:ATP binding"/>
    <property type="evidence" value="ECO:0007669"/>
    <property type="project" value="UniProtKB-KW"/>
</dbReference>
<comment type="subcellular location">
    <subcellularLocation>
        <location evidence="1">Cell membrane</location>
        <topology evidence="1">Peripheral membrane protein</topology>
    </subcellularLocation>
</comment>
<proteinExistence type="inferred from homology"/>
<dbReference type="RefSeq" id="WP_025773562.1">
    <property type="nucleotide sequence ID" value="NZ_DF238840.1"/>
</dbReference>
<evidence type="ECO:0000256" key="2">
    <source>
        <dbReference type="ARBA" id="ARBA00005417"/>
    </source>
</evidence>
<dbReference type="Proteomes" id="UP000063718">
    <property type="component" value="Unassembled WGS sequence"/>
</dbReference>
<evidence type="ECO:0000313" key="10">
    <source>
        <dbReference type="EMBL" id="GAF25662.1"/>
    </source>
</evidence>
<evidence type="ECO:0000256" key="3">
    <source>
        <dbReference type="ARBA" id="ARBA00022448"/>
    </source>
</evidence>
<dbReference type="PANTHER" id="PTHR43553:SF24">
    <property type="entry name" value="ENERGY-COUPLING FACTOR TRANSPORTER ATP-BINDING PROTEIN ECFA1"/>
    <property type="match status" value="1"/>
</dbReference>
<sequence>MIAIQGATYIYPGSTVPALERIDLAIEPGEFLAITGPNGSGKSTLARLLNGLLRPRQGRILVDGMDTGDDTALITIRRRVGMVFQDPDNQLVGATVAEDVAFGLENLGLPPAEIAKRVDLALRSVCLEDLAARPPHLLSGGQKQRLALAGVLAMEPRYLVLDEATAMLDPVAREEILEQVLRLRQEQGIAIILITHLMEEAVRADRMLIMKSGRIFWQGSPRELSYQERILAAAGLRLPAVIALAKSLRQGGIKLATNPVCVEELARALWKLASRE</sequence>
<dbReference type="GO" id="GO:0016887">
    <property type="term" value="F:ATP hydrolysis activity"/>
    <property type="evidence" value="ECO:0007669"/>
    <property type="project" value="InterPro"/>
</dbReference>
<protein>
    <submittedName>
        <fullName evidence="10">ABC-type cobalt transport system, ATPase component</fullName>
    </submittedName>
</protein>
<dbReference type="SMART" id="SM00382">
    <property type="entry name" value="AAA"/>
    <property type="match status" value="1"/>
</dbReference>
<dbReference type="InterPro" id="IPR030947">
    <property type="entry name" value="EcfA_1"/>
</dbReference>
<dbReference type="InterPro" id="IPR017871">
    <property type="entry name" value="ABC_transporter-like_CS"/>
</dbReference>
<dbReference type="AlphaFoldDB" id="A0A0S6UDH7"/>
<dbReference type="Gene3D" id="3.40.50.300">
    <property type="entry name" value="P-loop containing nucleotide triphosphate hydrolases"/>
    <property type="match status" value="1"/>
</dbReference>
<dbReference type="FunFam" id="3.40.50.300:FF:000224">
    <property type="entry name" value="Energy-coupling factor transporter ATP-binding protein EcfA"/>
    <property type="match status" value="1"/>
</dbReference>
<gene>
    <name evidence="10" type="ORF">MTY_0998</name>
</gene>
<dbReference type="GO" id="GO:0042626">
    <property type="term" value="F:ATPase-coupled transmembrane transporter activity"/>
    <property type="evidence" value="ECO:0007669"/>
    <property type="project" value="TreeGrafter"/>
</dbReference>
<dbReference type="PANTHER" id="PTHR43553">
    <property type="entry name" value="HEAVY METAL TRANSPORTER"/>
    <property type="match status" value="1"/>
</dbReference>
<dbReference type="InterPro" id="IPR050095">
    <property type="entry name" value="ECF_ABC_transporter_ATP-bd"/>
</dbReference>
<feature type="domain" description="ABC transporter" evidence="9">
    <location>
        <begin position="2"/>
        <end position="237"/>
    </location>
</feature>
<organism evidence="10">
    <name type="scientific">Moorella thermoacetica Y72</name>
    <dbReference type="NCBI Taxonomy" id="1325331"/>
    <lineage>
        <taxon>Bacteria</taxon>
        <taxon>Bacillati</taxon>
        <taxon>Bacillota</taxon>
        <taxon>Clostridia</taxon>
        <taxon>Neomoorellales</taxon>
        <taxon>Neomoorellaceae</taxon>
        <taxon>Neomoorella</taxon>
    </lineage>
</organism>
<dbReference type="SUPFAM" id="SSF52540">
    <property type="entry name" value="P-loop containing nucleoside triphosphate hydrolases"/>
    <property type="match status" value="1"/>
</dbReference>